<dbReference type="Pfam" id="PF06197">
    <property type="entry name" value="DUF998"/>
    <property type="match status" value="1"/>
</dbReference>
<feature type="transmembrane region" description="Helical" evidence="1">
    <location>
        <begin position="213"/>
        <end position="231"/>
    </location>
</feature>
<feature type="transmembrane region" description="Helical" evidence="1">
    <location>
        <begin position="23"/>
        <end position="41"/>
    </location>
</feature>
<dbReference type="Proteomes" id="UP000487268">
    <property type="component" value="Unassembled WGS sequence"/>
</dbReference>
<keyword evidence="1" id="KW-1133">Transmembrane helix</keyword>
<organism evidence="2 3">
    <name type="scientific">Actinomadura macrotermitis</name>
    <dbReference type="NCBI Taxonomy" id="2585200"/>
    <lineage>
        <taxon>Bacteria</taxon>
        <taxon>Bacillati</taxon>
        <taxon>Actinomycetota</taxon>
        <taxon>Actinomycetes</taxon>
        <taxon>Streptosporangiales</taxon>
        <taxon>Thermomonosporaceae</taxon>
        <taxon>Actinomadura</taxon>
    </lineage>
</organism>
<dbReference type="EMBL" id="WEGH01000001">
    <property type="protein sequence ID" value="MQY04246.1"/>
    <property type="molecule type" value="Genomic_DNA"/>
</dbReference>
<dbReference type="OrthoDB" id="3406108at2"/>
<dbReference type="AlphaFoldDB" id="A0A7K0BT83"/>
<feature type="transmembrane region" description="Helical" evidence="1">
    <location>
        <begin position="183"/>
        <end position="207"/>
    </location>
</feature>
<reference evidence="2 3" key="1">
    <citation type="submission" date="2019-10" db="EMBL/GenBank/DDBJ databases">
        <title>Actinomadura rubteroloni sp. nov. and Actinomadura macrotermitis sp. nov., isolated from the gut of fungus growing-termite Macrotermes natalensis.</title>
        <authorList>
            <person name="Benndorf R."/>
            <person name="Martin K."/>
            <person name="Kuefner M."/>
            <person name="De Beer W."/>
            <person name="Kaster A.-K."/>
            <person name="Vollmers J."/>
            <person name="Poulsen M."/>
            <person name="Beemelmanns C."/>
        </authorList>
    </citation>
    <scope>NUCLEOTIDE SEQUENCE [LARGE SCALE GENOMIC DNA]</scope>
    <source>
        <strain evidence="2 3">RB68</strain>
    </source>
</reference>
<feature type="transmembrane region" description="Helical" evidence="1">
    <location>
        <begin position="101"/>
        <end position="120"/>
    </location>
</feature>
<evidence type="ECO:0000313" key="3">
    <source>
        <dbReference type="Proteomes" id="UP000487268"/>
    </source>
</evidence>
<feature type="transmembrane region" description="Helical" evidence="1">
    <location>
        <begin position="147"/>
        <end position="171"/>
    </location>
</feature>
<dbReference type="RefSeq" id="WP_153532034.1">
    <property type="nucleotide sequence ID" value="NZ_WEGH01000001.1"/>
</dbReference>
<dbReference type="InterPro" id="IPR009339">
    <property type="entry name" value="DUF998"/>
</dbReference>
<gene>
    <name evidence="2" type="ORF">ACRB68_22970</name>
</gene>
<accession>A0A7K0BT83</accession>
<keyword evidence="3" id="KW-1185">Reference proteome</keyword>
<feature type="transmembrane region" description="Helical" evidence="1">
    <location>
        <begin position="77"/>
        <end position="94"/>
    </location>
</feature>
<keyword evidence="1" id="KW-0472">Membrane</keyword>
<keyword evidence="1" id="KW-0812">Transmembrane</keyword>
<protein>
    <recommendedName>
        <fullName evidence="4">DUF998 domain-containing protein</fullName>
    </recommendedName>
</protein>
<evidence type="ECO:0000313" key="2">
    <source>
        <dbReference type="EMBL" id="MQY04246.1"/>
    </source>
</evidence>
<comment type="caution">
    <text evidence="2">The sequence shown here is derived from an EMBL/GenBank/DDBJ whole genome shotgun (WGS) entry which is preliminary data.</text>
</comment>
<name>A0A7K0BT83_9ACTN</name>
<evidence type="ECO:0008006" key="4">
    <source>
        <dbReference type="Google" id="ProtNLM"/>
    </source>
</evidence>
<sequence length="241" mass="25091">MHGTRPLGDDTQPLEIDNGPGRAPLFAAVLALAAAVAYGTFPLEHLLSPALDSVNGYVSELAALDQPHHLLYGGGDLLAGALSVVVAVVALATLRRRRLAVAGWVLLALFGCSAVGDAVFPMSCAPNHETWCALRDLSDQVPLAQRVLHPCTTGGVIVFGLAALATLTLAARRYGWWPALARWGWPLTAAESAAAVATLATMVAGRWPGVAERVQIGVLCLGLLAIAWALYAEPQHGKAAA</sequence>
<evidence type="ECO:0000256" key="1">
    <source>
        <dbReference type="SAM" id="Phobius"/>
    </source>
</evidence>
<proteinExistence type="predicted"/>